<proteinExistence type="predicted"/>
<name>A0A4U5JTE3_9GAMM</name>
<dbReference type="InterPro" id="IPR011992">
    <property type="entry name" value="EF-hand-dom_pair"/>
</dbReference>
<dbReference type="GO" id="GO:0005509">
    <property type="term" value="F:calcium ion binding"/>
    <property type="evidence" value="ECO:0007669"/>
    <property type="project" value="InterPro"/>
</dbReference>
<dbReference type="InterPro" id="IPR018247">
    <property type="entry name" value="EF_Hand_1_Ca_BS"/>
</dbReference>
<keyword evidence="3" id="KW-1185">Reference proteome</keyword>
<accession>A0A4U5JTE3</accession>
<dbReference type="Pfam" id="PF13202">
    <property type="entry name" value="EF-hand_5"/>
    <property type="match status" value="2"/>
</dbReference>
<feature type="domain" description="EF-hand" evidence="1">
    <location>
        <begin position="37"/>
        <end position="72"/>
    </location>
</feature>
<dbReference type="Gene3D" id="1.10.238.10">
    <property type="entry name" value="EF-hand"/>
    <property type="match status" value="2"/>
</dbReference>
<dbReference type="AlphaFoldDB" id="A0A4U5JTE3"/>
<evidence type="ECO:0000313" key="3">
    <source>
        <dbReference type="Proteomes" id="UP000308707"/>
    </source>
</evidence>
<evidence type="ECO:0000259" key="1">
    <source>
        <dbReference type="PROSITE" id="PS50222"/>
    </source>
</evidence>
<protein>
    <recommendedName>
        <fullName evidence="1">EF-hand domain-containing protein</fullName>
    </recommendedName>
</protein>
<dbReference type="PROSITE" id="PS00018">
    <property type="entry name" value="EF_HAND_1"/>
    <property type="match status" value="2"/>
</dbReference>
<organism evidence="2 3">
    <name type="scientific">Luteimonas gilva</name>
    <dbReference type="NCBI Taxonomy" id="2572684"/>
    <lineage>
        <taxon>Bacteria</taxon>
        <taxon>Pseudomonadati</taxon>
        <taxon>Pseudomonadota</taxon>
        <taxon>Gammaproteobacteria</taxon>
        <taxon>Lysobacterales</taxon>
        <taxon>Lysobacteraceae</taxon>
        <taxon>Luteimonas</taxon>
    </lineage>
</organism>
<dbReference type="Pfam" id="PF00036">
    <property type="entry name" value="EF-hand_1"/>
    <property type="match status" value="1"/>
</dbReference>
<evidence type="ECO:0000313" key="2">
    <source>
        <dbReference type="EMBL" id="TKR33082.1"/>
    </source>
</evidence>
<dbReference type="InterPro" id="IPR002048">
    <property type="entry name" value="EF_hand_dom"/>
</dbReference>
<gene>
    <name evidence="2" type="ORF">FCE95_01835</name>
</gene>
<comment type="caution">
    <text evidence="2">The sequence shown here is derived from an EMBL/GenBank/DDBJ whole genome shotgun (WGS) entry which is preliminary data.</text>
</comment>
<dbReference type="Proteomes" id="UP000308707">
    <property type="component" value="Unassembled WGS sequence"/>
</dbReference>
<dbReference type="SUPFAM" id="SSF47473">
    <property type="entry name" value="EF-hand"/>
    <property type="match status" value="1"/>
</dbReference>
<dbReference type="OrthoDB" id="5703633at2"/>
<dbReference type="SMART" id="SM00054">
    <property type="entry name" value="EFh"/>
    <property type="match status" value="2"/>
</dbReference>
<sequence>MPTNGGNMKHRWGLGAAAAVLAIAGAGAHVHAQAKESVEVTSKQILARMDRNGDGKVSEEEFRNAMMRRFASADVNRDGVLSDDEVPTHSVVVQNSESSGGQVKLEDYSASLKTVFDQYDADRDGQLAGDELEKLAQARNALKEAK</sequence>
<dbReference type="EMBL" id="SZUA01000001">
    <property type="protein sequence ID" value="TKR33082.1"/>
    <property type="molecule type" value="Genomic_DNA"/>
</dbReference>
<reference evidence="2 3" key="1">
    <citation type="submission" date="2019-04" db="EMBL/GenBank/DDBJ databases">
        <title>Reference strain of H23.</title>
        <authorList>
            <person name="Luo X."/>
        </authorList>
    </citation>
    <scope>NUCLEOTIDE SEQUENCE [LARGE SCALE GENOMIC DNA]</scope>
    <source>
        <strain evidence="2 3">H23</strain>
    </source>
</reference>
<dbReference type="PROSITE" id="PS50222">
    <property type="entry name" value="EF_HAND_2"/>
    <property type="match status" value="2"/>
</dbReference>
<feature type="domain" description="EF-hand" evidence="1">
    <location>
        <begin position="107"/>
        <end position="142"/>
    </location>
</feature>